<comment type="caution">
    <text evidence="1">The sequence shown here is derived from an EMBL/GenBank/DDBJ whole genome shotgun (WGS) entry which is preliminary data.</text>
</comment>
<gene>
    <name evidence="1" type="ORF">GALL_299000</name>
</gene>
<dbReference type="AlphaFoldDB" id="A0A1J5QXA6"/>
<dbReference type="EMBL" id="MLJW01000382">
    <property type="protein sequence ID" value="OIQ88208.1"/>
    <property type="molecule type" value="Genomic_DNA"/>
</dbReference>
<organism evidence="1">
    <name type="scientific">mine drainage metagenome</name>
    <dbReference type="NCBI Taxonomy" id="410659"/>
    <lineage>
        <taxon>unclassified sequences</taxon>
        <taxon>metagenomes</taxon>
        <taxon>ecological metagenomes</taxon>
    </lineage>
</organism>
<reference evidence="1" key="1">
    <citation type="submission" date="2016-10" db="EMBL/GenBank/DDBJ databases">
        <title>Sequence of Gallionella enrichment culture.</title>
        <authorList>
            <person name="Poehlein A."/>
            <person name="Muehling M."/>
            <person name="Daniel R."/>
        </authorList>
    </citation>
    <scope>NUCLEOTIDE SEQUENCE</scope>
</reference>
<sequence>MTTDQTLRDALQAIRQDGVSTVSVSLFGTLLLRTCLNVESVFERSLAHAPVPARLKDIAESYVQHRNLAGNRQVFNRGNDPGNTPYDIDRIFSEFAFPPFGLSRGLTPDLIEAELRATEELSVVNPAIRALLDEARALGRRVGVAADGYWSTAQVERLLRRLAPDLALDFVLASCDGAVRAAGGLAAALRAAAGQGQWLHVGAEEEDFEPVWAGCRRLPYAPPPDPWARMYEREETAARLFGAAHRGFAWRQDGGLRLLRRLALADLAAAEPERQVAAAVLGPAMLAFHEQVRRRAAELAGPERRLKVIFLARDGYLAHRVWTALDGGDCAYLELNRRIAIIAGSEGEEGYATLTGLFSNMDWVNADSIEQFFKITLSDEMRAVFREAGGQISGPAFAEQLPDMVGGMDRLRAMAEEIRDSLLDYLVAQLGPLDQYTDWLLADVGYTGNIQRALRRMFDRMGLRIRLHGHYLMPHGEAFIELPEGDSVSGFLDELTTTPAIKRAIMRDGPLIEEFCCAPVGSTRGYADGRELREKDVRLPQEVAFCLGMQEDCVAFITRFQRLARGFGVDPLADLDHFRMWSAAILARFVMMPSALECQTFGPLLHDVGLGTEALIATITTQDVANLMGVLPFPAVASISHPPVWLGGSMMAYGAGNGFAYAMTGFGIAVNDVLADVAVGSVTAVLLRGQEAVPVPSPLLLTPSGDLRIRIPLFGKDTGNSVAVPLTGQIRRGVLRSIILQCGEDMNTAAVTRDGIRISRSFAQPIKAVMDGSYYRASEDDAFLVIPVPKMRFGMTLLNIMLTPVFD</sequence>
<evidence type="ECO:0000313" key="1">
    <source>
        <dbReference type="EMBL" id="OIQ88208.1"/>
    </source>
</evidence>
<protein>
    <submittedName>
        <fullName evidence="1">Uncharacterized protein</fullName>
    </submittedName>
</protein>
<proteinExistence type="predicted"/>
<name>A0A1J5QXA6_9ZZZZ</name>
<accession>A0A1J5QXA6</accession>